<dbReference type="GO" id="GO:0003677">
    <property type="term" value="F:DNA binding"/>
    <property type="evidence" value="ECO:0007669"/>
    <property type="project" value="UniProtKB-UniRule"/>
</dbReference>
<gene>
    <name evidence="8" type="primary">priA</name>
    <name evidence="10" type="ORF">GIY30_12870</name>
</gene>
<keyword evidence="6 8" id="KW-0067">ATP-binding</keyword>
<dbReference type="Gene3D" id="3.40.1440.60">
    <property type="entry name" value="PriA, 3(prime) DNA-binding domain"/>
    <property type="match status" value="1"/>
</dbReference>
<feature type="binding site" evidence="8">
    <location>
        <position position="404"/>
    </location>
    <ligand>
        <name>Zn(2+)</name>
        <dbReference type="ChEBI" id="CHEBI:29105"/>
        <label>1</label>
    </ligand>
</feature>
<evidence type="ECO:0000256" key="1">
    <source>
        <dbReference type="ARBA" id="ARBA00022515"/>
    </source>
</evidence>
<dbReference type="Pfam" id="PF17764">
    <property type="entry name" value="PriA_3primeBD"/>
    <property type="match status" value="1"/>
</dbReference>
<dbReference type="SUPFAM" id="SSF52540">
    <property type="entry name" value="P-loop containing nucleoside triphosphate hydrolases"/>
    <property type="match status" value="1"/>
</dbReference>
<comment type="similarity">
    <text evidence="8">Belongs to the helicase family. PriA subfamily.</text>
</comment>
<dbReference type="GO" id="GO:0008270">
    <property type="term" value="F:zinc ion binding"/>
    <property type="evidence" value="ECO:0007669"/>
    <property type="project" value="UniProtKB-UniRule"/>
</dbReference>
<dbReference type="InterPro" id="IPR005259">
    <property type="entry name" value="PriA"/>
</dbReference>
<evidence type="ECO:0000313" key="11">
    <source>
        <dbReference type="Proteomes" id="UP000475545"/>
    </source>
</evidence>
<feature type="binding site" evidence="8">
    <location>
        <position position="369"/>
    </location>
    <ligand>
        <name>Zn(2+)</name>
        <dbReference type="ChEBI" id="CHEBI:29105"/>
        <label>1</label>
    </ligand>
</feature>
<evidence type="ECO:0000313" key="10">
    <source>
        <dbReference type="EMBL" id="MXP22235.1"/>
    </source>
</evidence>
<comment type="cofactor">
    <cofactor evidence="8">
        <name>Zn(2+)</name>
        <dbReference type="ChEBI" id="CHEBI:29105"/>
    </cofactor>
    <text evidence="8">Binds 2 zinc ions per subunit.</text>
</comment>
<evidence type="ECO:0000256" key="7">
    <source>
        <dbReference type="ARBA" id="ARBA00023125"/>
    </source>
</evidence>
<keyword evidence="5 8" id="KW-0862">Zinc</keyword>
<dbReference type="GO" id="GO:0005524">
    <property type="term" value="F:ATP binding"/>
    <property type="evidence" value="ECO:0007669"/>
    <property type="project" value="UniProtKB-UniRule"/>
</dbReference>
<name>A0A6L7GU96_9ACTN</name>
<comment type="caution">
    <text evidence="10">The sequence shown here is derived from an EMBL/GenBank/DDBJ whole genome shotgun (WGS) entry which is preliminary data.</text>
</comment>
<feature type="binding site" evidence="8">
    <location>
        <position position="392"/>
    </location>
    <ligand>
        <name>Zn(2+)</name>
        <dbReference type="ChEBI" id="CHEBI:29105"/>
        <label>2</label>
    </ligand>
</feature>
<dbReference type="InterPro" id="IPR042115">
    <property type="entry name" value="PriA_3primeBD_sf"/>
</dbReference>
<dbReference type="GO" id="GO:0006269">
    <property type="term" value="P:DNA replication, synthesis of primer"/>
    <property type="evidence" value="ECO:0007669"/>
    <property type="project" value="UniProtKB-KW"/>
</dbReference>
<evidence type="ECO:0000256" key="8">
    <source>
        <dbReference type="HAMAP-Rule" id="MF_00983"/>
    </source>
</evidence>
<dbReference type="PANTHER" id="PTHR30580">
    <property type="entry name" value="PRIMOSOMAL PROTEIN N"/>
    <property type="match status" value="1"/>
</dbReference>
<keyword evidence="3 8" id="KW-0479">Metal-binding</keyword>
<accession>A0A6L7GU96</accession>
<organism evidence="10 11">
    <name type="scientific">Gordonia mangrovi</name>
    <dbReference type="NCBI Taxonomy" id="2665643"/>
    <lineage>
        <taxon>Bacteria</taxon>
        <taxon>Bacillati</taxon>
        <taxon>Actinomycetota</taxon>
        <taxon>Actinomycetes</taxon>
        <taxon>Mycobacteriales</taxon>
        <taxon>Gordoniaceae</taxon>
        <taxon>Gordonia</taxon>
    </lineage>
</organism>
<dbReference type="PANTHER" id="PTHR30580:SF0">
    <property type="entry name" value="PRIMOSOMAL PROTEIN N"/>
    <property type="match status" value="1"/>
</dbReference>
<feature type="binding site" evidence="8">
    <location>
        <position position="366"/>
    </location>
    <ligand>
        <name>Zn(2+)</name>
        <dbReference type="ChEBI" id="CHEBI:29105"/>
        <label>1</label>
    </ligand>
</feature>
<protein>
    <recommendedName>
        <fullName evidence="8">Probable replication restart protein PriA</fullName>
    </recommendedName>
    <alternativeName>
        <fullName evidence="8">Putative ATP-dependent DNA helicase PriA</fullName>
    </alternativeName>
</protein>
<evidence type="ECO:0000256" key="6">
    <source>
        <dbReference type="ARBA" id="ARBA00022840"/>
    </source>
</evidence>
<feature type="binding site" evidence="8">
    <location>
        <position position="378"/>
    </location>
    <ligand>
        <name>Zn(2+)</name>
        <dbReference type="ChEBI" id="CHEBI:29105"/>
        <label>2</label>
    </ligand>
</feature>
<dbReference type="GO" id="GO:0006270">
    <property type="term" value="P:DNA replication initiation"/>
    <property type="evidence" value="ECO:0007669"/>
    <property type="project" value="TreeGrafter"/>
</dbReference>
<comment type="subunit">
    <text evidence="8">Component of the replication restart primosome.</text>
</comment>
<feature type="binding site" evidence="8">
    <location>
        <position position="407"/>
    </location>
    <ligand>
        <name>Zn(2+)</name>
        <dbReference type="ChEBI" id="CHEBI:29105"/>
        <label>1</label>
    </ligand>
</feature>
<dbReference type="EMBL" id="WMBR01000003">
    <property type="protein sequence ID" value="MXP22235.1"/>
    <property type="molecule type" value="Genomic_DNA"/>
</dbReference>
<dbReference type="AlphaFoldDB" id="A0A6L7GU96"/>
<keyword evidence="2 8" id="KW-0235">DNA replication</keyword>
<feature type="binding site" evidence="8">
    <location>
        <position position="375"/>
    </location>
    <ligand>
        <name>Zn(2+)</name>
        <dbReference type="ChEBI" id="CHEBI:29105"/>
        <label>2</label>
    </ligand>
</feature>
<dbReference type="GO" id="GO:1990077">
    <property type="term" value="C:primosome complex"/>
    <property type="evidence" value="ECO:0007669"/>
    <property type="project" value="UniProtKB-UniRule"/>
</dbReference>
<evidence type="ECO:0000259" key="9">
    <source>
        <dbReference type="Pfam" id="PF17764"/>
    </source>
</evidence>
<evidence type="ECO:0000256" key="3">
    <source>
        <dbReference type="ARBA" id="ARBA00022723"/>
    </source>
</evidence>
<proteinExistence type="inferred from homology"/>
<reference evidence="10 11" key="1">
    <citation type="submission" date="2019-11" db="EMBL/GenBank/DDBJ databases">
        <title>Gordonia sp. nov., a novel actinobacterium isolated from mangrove soil in Hainan.</title>
        <authorList>
            <person name="Huang X."/>
            <person name="Xie Y."/>
            <person name="Chu X."/>
            <person name="Xiao K."/>
        </authorList>
    </citation>
    <scope>NUCLEOTIDE SEQUENCE [LARGE SCALE GENOMIC DNA]</scope>
    <source>
        <strain evidence="10 11">HNM0687</strain>
    </source>
</reference>
<comment type="caution">
    <text evidence="8">As this protein does not have any detectable helicase domains, it probably does not have helicase activity.</text>
</comment>
<keyword evidence="1 8" id="KW-0639">Primosome</keyword>
<keyword evidence="11" id="KW-1185">Reference proteome</keyword>
<feature type="domain" description="Primosomal protein N' 3' DNA-binding" evidence="9">
    <location>
        <begin position="6"/>
        <end position="96"/>
    </location>
</feature>
<comment type="function">
    <text evidence="8">Initiates the restart of stalled replication forks, which reloads the replicative helicase on sites other than the origin of replication. Recognizes and binds to abandoned replication forks and remodels them to uncover a helicase loading site. Promotes assembly of the primosome at these replication forks.</text>
</comment>
<feature type="binding site" evidence="8">
    <location>
        <position position="395"/>
    </location>
    <ligand>
        <name>Zn(2+)</name>
        <dbReference type="ChEBI" id="CHEBI:29105"/>
        <label>2</label>
    </ligand>
</feature>
<sequence length="646" mass="68900">MLGLAHLDREFDYLIDEHQDELATPGVRVRVRFSGRLIDGFLLDRVDETEHPGRLGWLERVVSGEPVLDPALTQVCRAVADRYAGTLSDVLRLAVPPRHARTEQEDPPGVGSPVATIPDLTAWHSYTASASFIDLLAAGHPRAVWQATAGEDWPARLAELAAVTASAGRGSLIVVPDQRDLDRLEQACTPLFGDRCVTLAAGLGPTARYRRWLAVRRGAADVVLGTRSAIFAPVHDLGLIVVWDDGDDSLNEPRAPYPHPREVAVIRSHQQRSALVIGGVARTTEAQSLVAAGWAHDLLADRPTVRSRTARVLALSAEDRRVAGDPLARSARIPGVAFDAARRAVAADRPVLFSVPRRGYIPSLACARCRAHARCRVCHGPLQLDAREQISCRWCGRGEPAFRCAECGGTEVRALTTGAGRTAEELGRAFAGVPITTSGGSSVTASVPDGARIVVATPGAEPDADHGYGAAILLDTWAQLDRADLRAAEDAVRHWMSVGSMVRPHTDGGTLVIVADAGLSPVQAVIRWDPVGFADEELRQRNELGFPPAVTMASVDGTRATVSAFVDAVALPPTGELLGPVPLPAGVRPPAGSGDTFDGAVERILLRVPRRNGRQLSAALTAAQIHRNTQHETGPIRVQVDPPTIG</sequence>
<keyword evidence="7 8" id="KW-0238">DNA-binding</keyword>
<dbReference type="GO" id="GO:0006310">
    <property type="term" value="P:DNA recombination"/>
    <property type="evidence" value="ECO:0007669"/>
    <property type="project" value="InterPro"/>
</dbReference>
<evidence type="ECO:0000256" key="2">
    <source>
        <dbReference type="ARBA" id="ARBA00022705"/>
    </source>
</evidence>
<dbReference type="GO" id="GO:0043138">
    <property type="term" value="F:3'-5' DNA helicase activity"/>
    <property type="evidence" value="ECO:0007669"/>
    <property type="project" value="TreeGrafter"/>
</dbReference>
<evidence type="ECO:0000256" key="4">
    <source>
        <dbReference type="ARBA" id="ARBA00022741"/>
    </source>
</evidence>
<dbReference type="GO" id="GO:0006302">
    <property type="term" value="P:double-strand break repair"/>
    <property type="evidence" value="ECO:0007669"/>
    <property type="project" value="InterPro"/>
</dbReference>
<dbReference type="InterPro" id="IPR041222">
    <property type="entry name" value="PriA_3primeBD"/>
</dbReference>
<dbReference type="Gene3D" id="3.40.50.300">
    <property type="entry name" value="P-loop containing nucleotide triphosphate hydrolases"/>
    <property type="match status" value="1"/>
</dbReference>
<dbReference type="HAMAP" id="MF_00983">
    <property type="entry name" value="PriA"/>
    <property type="match status" value="1"/>
</dbReference>
<dbReference type="Proteomes" id="UP000475545">
    <property type="component" value="Unassembled WGS sequence"/>
</dbReference>
<keyword evidence="4 8" id="KW-0547">Nucleotide-binding</keyword>
<evidence type="ECO:0000256" key="5">
    <source>
        <dbReference type="ARBA" id="ARBA00022833"/>
    </source>
</evidence>
<dbReference type="InterPro" id="IPR027417">
    <property type="entry name" value="P-loop_NTPase"/>
</dbReference>